<evidence type="ECO:0000313" key="4">
    <source>
        <dbReference type="Proteomes" id="UP000006753"/>
    </source>
</evidence>
<dbReference type="Gene3D" id="3.90.226.10">
    <property type="entry name" value="2-enoyl-CoA Hydratase, Chain A, domain 1"/>
    <property type="match status" value="1"/>
</dbReference>
<dbReference type="PANTHER" id="PTHR37049:SF4">
    <property type="entry name" value="RHODANESE DOMAIN-CONTAINING PROTEIN"/>
    <property type="match status" value="1"/>
</dbReference>
<feature type="domain" description="CPAF-like PDZ" evidence="2">
    <location>
        <begin position="155"/>
        <end position="275"/>
    </location>
</feature>
<dbReference type="OrthoDB" id="27214at2759"/>
<organism evidence="3 4">
    <name type="scientific">Marssonina brunnea f. sp. multigermtubi (strain MB_m1)</name>
    <name type="common">Marssonina leaf spot fungus</name>
    <dbReference type="NCBI Taxonomy" id="1072389"/>
    <lineage>
        <taxon>Eukaryota</taxon>
        <taxon>Fungi</taxon>
        <taxon>Dikarya</taxon>
        <taxon>Ascomycota</taxon>
        <taxon>Pezizomycotina</taxon>
        <taxon>Leotiomycetes</taxon>
        <taxon>Helotiales</taxon>
        <taxon>Drepanopezizaceae</taxon>
        <taxon>Drepanopeziza</taxon>
    </lineage>
</organism>
<feature type="signal peptide" evidence="1">
    <location>
        <begin position="1"/>
        <end position="26"/>
    </location>
</feature>
<proteinExistence type="predicted"/>
<dbReference type="HOGENOM" id="CLU_014251_0_1_1"/>
<dbReference type="OMA" id="NEYEFGF"/>
<dbReference type="InterPro" id="IPR052766">
    <property type="entry name" value="S41A_metabolite_peptidase"/>
</dbReference>
<dbReference type="InParanoid" id="K1XHS9"/>
<dbReference type="STRING" id="1072389.K1XHS9"/>
<dbReference type="KEGG" id="mbe:MBM_01000"/>
<sequence length="839" mass="91701">MKYAIPTTLLLTAAAATPTTTPPSASEPPCAVVSRLAAAQIAASPNDTPTVAAELAHDCLNSVPLNKTAAIMLVDAMVPYMDWQSDLAWKKNPPADYFYPPHDALGYLASVKSNLENNKYANEYKFQEDLYQVFARSHDGHFLLYPDAYTKAFKFGRQRSLVSISEDGTSLPVIKLYEDVISSPSTASVVSKINGVEASKYVADTIFASSLHHDPDAAYNSMFFEKAFFAVDSGTGYFADGGRTRFTYPGPNTTFEFANGTNLVTENVATVLGSFVGVTDGASFYNKFCTGSEVTDEPVDGGEEEEVSTEVVTVFGYPEPVLITNDTSVSGYYLDGEGFEDVAVLGVLSFESNSPLEFQGVIQNFFAAAKAAGKTKLVIDLSANGGGLIFHAYDLFRQLFPTIDQGGNSRLRKSDTLTAISEIYSAESADFDLANSSEDEINQARIFFNYRYDYNISNQPFESFQAKFGPRVIDGVNYTELMRWNWNDPLTSNATFGFGTDVTGYGSRTNFTQPFETENIIMLTEGFCGSTCYLFEEFMRSSAGVKSVVMGGRPQPGPMQTVGGVKGSQSFLWEDVLNYSQDALNNASEAQAAILRKITSLPMNRSSVAGLNIRDTIAPSNIDDGLPAQFVRTEADCRLFFTQDMITDVTAIWKAAAGAAFNGGKDIVGPTRKEAIEPAINQRDIVGPTRKEAMKPATHQRYVAGSRRDGVSRSLRTASRRTQKWLAKFNLQIIDLLVAFLLVLAFTTQENDTASLSDLRGPMSRDILGLTAESQNKSNQVSCPEGKKAFHSERDCDETSRLYDREPRLRPRPRQGTFGLGAGDLCHLVLSSVITQGTY</sequence>
<keyword evidence="4" id="KW-1185">Reference proteome</keyword>
<dbReference type="EMBL" id="JH921429">
    <property type="protein sequence ID" value="EKD20318.1"/>
    <property type="molecule type" value="Genomic_DNA"/>
</dbReference>
<dbReference type="PANTHER" id="PTHR37049">
    <property type="entry name" value="PEPTIDASE S41 FAMILY PROTEIN"/>
    <property type="match status" value="1"/>
</dbReference>
<dbReference type="InterPro" id="IPR056186">
    <property type="entry name" value="PDZ_CPAF-rel"/>
</dbReference>
<name>K1XHS9_MARBU</name>
<reference evidence="3 4" key="1">
    <citation type="journal article" date="2012" name="BMC Genomics">
        <title>Sequencing the genome of Marssonina brunnea reveals fungus-poplar co-evolution.</title>
        <authorList>
            <person name="Zhu S."/>
            <person name="Cao Y.-Z."/>
            <person name="Jiang C."/>
            <person name="Tan B.-Y."/>
            <person name="Wang Z."/>
            <person name="Feng S."/>
            <person name="Zhang L."/>
            <person name="Su X.-H."/>
            <person name="Brejova B."/>
            <person name="Vinar T."/>
            <person name="Xu M."/>
            <person name="Wang M.-X."/>
            <person name="Zhang S.-G."/>
            <person name="Huang M.-R."/>
            <person name="Wu R."/>
            <person name="Zhou Y."/>
        </authorList>
    </citation>
    <scope>NUCLEOTIDE SEQUENCE [LARGE SCALE GENOMIC DNA]</scope>
    <source>
        <strain evidence="3 4">MB_m1</strain>
    </source>
</reference>
<evidence type="ECO:0000313" key="3">
    <source>
        <dbReference type="EMBL" id="EKD20318.1"/>
    </source>
</evidence>
<evidence type="ECO:0000259" key="2">
    <source>
        <dbReference type="Pfam" id="PF23658"/>
    </source>
</evidence>
<dbReference type="eggNOG" id="ENOG502S90K">
    <property type="taxonomic scope" value="Eukaryota"/>
</dbReference>
<accession>K1XHS9</accession>
<gene>
    <name evidence="3" type="ORF">MBM_01000</name>
</gene>
<evidence type="ECO:0000256" key="1">
    <source>
        <dbReference type="SAM" id="SignalP"/>
    </source>
</evidence>
<dbReference type="SUPFAM" id="SSF52096">
    <property type="entry name" value="ClpP/crotonase"/>
    <property type="match status" value="1"/>
</dbReference>
<keyword evidence="1" id="KW-0732">Signal</keyword>
<dbReference type="Proteomes" id="UP000006753">
    <property type="component" value="Unassembled WGS sequence"/>
</dbReference>
<feature type="chain" id="PRO_5003855127" evidence="1">
    <location>
        <begin position="27"/>
        <end position="839"/>
    </location>
</feature>
<dbReference type="InterPro" id="IPR029045">
    <property type="entry name" value="ClpP/crotonase-like_dom_sf"/>
</dbReference>
<protein>
    <submittedName>
        <fullName evidence="3">Peptidase s41 family protein</fullName>
    </submittedName>
</protein>
<dbReference type="Pfam" id="PF23658">
    <property type="entry name" value="PDZ_CPAF_rel"/>
    <property type="match status" value="1"/>
</dbReference>
<dbReference type="AlphaFoldDB" id="K1XHS9"/>